<dbReference type="GO" id="GO:0032324">
    <property type="term" value="P:molybdopterin cofactor biosynthetic process"/>
    <property type="evidence" value="ECO:0007669"/>
    <property type="project" value="UniProtKB-ARBA"/>
</dbReference>
<dbReference type="InterPro" id="IPR058240">
    <property type="entry name" value="rSAM_sf"/>
</dbReference>
<dbReference type="InterPro" id="IPR006638">
    <property type="entry name" value="Elp3/MiaA/NifB-like_rSAM"/>
</dbReference>
<keyword evidence="2" id="KW-0004">4Fe-4S</keyword>
<dbReference type="SFLD" id="SFLDS00029">
    <property type="entry name" value="Radical_SAM"/>
    <property type="match status" value="1"/>
</dbReference>
<keyword evidence="6" id="KW-0411">Iron-sulfur</keyword>
<comment type="similarity">
    <text evidence="7">Belongs to the radical SAM superfamily. Anaerobic sulfatase-maturating enzyme family.</text>
</comment>
<evidence type="ECO:0000256" key="7">
    <source>
        <dbReference type="ARBA" id="ARBA00023601"/>
    </source>
</evidence>
<sequence length="259" mass="28991">MRLLILALTEDCNLRCVYCYARGGERKRYMSYSTAKRAIERHYHPGMKVQLTGGEPLLNYKVVRRVAGRYDVKFSIQTNGTLLDHEKAEELHDLGVRIGISIDGPPEVNDVLRPYPSGRGSTRDVLRAMMVLKSLGIPYGITCVVTRVNQSRLRDLVDIACAFGARSISFDLLKRVGRGRYLSPPDPSSVRDAVLYAERMGYPIRFRNVLQQTLNLRCAALEGKSVFVFPDGREMSACATLASAEIENPESCPFRSQGL</sequence>
<evidence type="ECO:0000256" key="3">
    <source>
        <dbReference type="ARBA" id="ARBA00022691"/>
    </source>
</evidence>
<gene>
    <name evidence="9" type="ORF">GAH_00935</name>
</gene>
<dbReference type="GO" id="GO:0051539">
    <property type="term" value="F:4 iron, 4 sulfur cluster binding"/>
    <property type="evidence" value="ECO:0007669"/>
    <property type="project" value="UniProtKB-KW"/>
</dbReference>
<evidence type="ECO:0000259" key="8">
    <source>
        <dbReference type="PROSITE" id="PS51918"/>
    </source>
</evidence>
<dbReference type="InterPro" id="IPR000385">
    <property type="entry name" value="MoaA_NifB_PqqE_Fe-S-bd_CS"/>
</dbReference>
<dbReference type="AlphaFoldDB" id="A0A0F7IID7"/>
<dbReference type="EMBL" id="CP011267">
    <property type="protein sequence ID" value="AKG91738.1"/>
    <property type="molecule type" value="Genomic_DNA"/>
</dbReference>
<dbReference type="SFLD" id="SFLDG01067">
    <property type="entry name" value="SPASM/twitch_domain_containing"/>
    <property type="match status" value="1"/>
</dbReference>
<dbReference type="PROSITE" id="PS01305">
    <property type="entry name" value="MOAA_NIFB_PQQE"/>
    <property type="match status" value="1"/>
</dbReference>
<dbReference type="GeneID" id="24803513"/>
<dbReference type="InterPro" id="IPR013785">
    <property type="entry name" value="Aldolase_TIM"/>
</dbReference>
<dbReference type="Gene3D" id="3.20.20.70">
    <property type="entry name" value="Aldolase class I"/>
    <property type="match status" value="1"/>
</dbReference>
<dbReference type="CDD" id="cd01335">
    <property type="entry name" value="Radical_SAM"/>
    <property type="match status" value="1"/>
</dbReference>
<comment type="cofactor">
    <cofactor evidence="1">
        <name>[4Fe-4S] cluster</name>
        <dbReference type="ChEBI" id="CHEBI:49883"/>
    </cofactor>
</comment>
<dbReference type="InParanoid" id="A0A0F7IID7"/>
<evidence type="ECO:0000256" key="4">
    <source>
        <dbReference type="ARBA" id="ARBA00022723"/>
    </source>
</evidence>
<dbReference type="Proteomes" id="UP000034723">
    <property type="component" value="Chromosome"/>
</dbReference>
<reference evidence="9 10" key="1">
    <citation type="submission" date="2015-04" db="EMBL/GenBank/DDBJ databases">
        <title>The complete genome sequence of the hyperthermophilic, obligate iron-reducing archaeon Geoglobus ahangari strain 234T.</title>
        <authorList>
            <person name="Manzella M.P."/>
            <person name="Holmes D.E."/>
            <person name="Rocheleau J.M."/>
            <person name="Chung A."/>
            <person name="Reguera G."/>
            <person name="Kashefi K."/>
        </authorList>
    </citation>
    <scope>NUCLEOTIDE SEQUENCE [LARGE SCALE GENOMIC DNA]</scope>
    <source>
        <strain evidence="9 10">234</strain>
    </source>
</reference>
<name>A0A0F7IID7_9EURY</name>
<dbReference type="SMART" id="SM00729">
    <property type="entry name" value="Elp3"/>
    <property type="match status" value="1"/>
</dbReference>
<dbReference type="PANTHER" id="PTHR43273:SF3">
    <property type="entry name" value="ANAEROBIC SULFATASE-MATURATING ENZYME HOMOLOG ASLB-RELATED"/>
    <property type="match status" value="1"/>
</dbReference>
<evidence type="ECO:0000256" key="6">
    <source>
        <dbReference type="ARBA" id="ARBA00023014"/>
    </source>
</evidence>
<proteinExistence type="inferred from homology"/>
<dbReference type="RefSeq" id="WP_052747766.1">
    <property type="nucleotide sequence ID" value="NZ_CP011267.1"/>
</dbReference>
<keyword evidence="4" id="KW-0479">Metal-binding</keyword>
<evidence type="ECO:0000313" key="10">
    <source>
        <dbReference type="Proteomes" id="UP000034723"/>
    </source>
</evidence>
<dbReference type="SUPFAM" id="SSF102114">
    <property type="entry name" value="Radical SAM enzymes"/>
    <property type="match status" value="1"/>
</dbReference>
<dbReference type="InterPro" id="IPR023867">
    <property type="entry name" value="Sulphatase_maturase_rSAM"/>
</dbReference>
<dbReference type="InterPro" id="IPR007197">
    <property type="entry name" value="rSAM"/>
</dbReference>
<evidence type="ECO:0000256" key="1">
    <source>
        <dbReference type="ARBA" id="ARBA00001966"/>
    </source>
</evidence>
<dbReference type="Pfam" id="PF04055">
    <property type="entry name" value="Radical_SAM"/>
    <property type="match status" value="1"/>
</dbReference>
<keyword evidence="3" id="KW-0949">S-adenosyl-L-methionine</keyword>
<evidence type="ECO:0000256" key="5">
    <source>
        <dbReference type="ARBA" id="ARBA00023004"/>
    </source>
</evidence>
<dbReference type="PANTHER" id="PTHR43273">
    <property type="entry name" value="ANAEROBIC SULFATASE-MATURATING ENZYME HOMOLOG ASLB-RELATED"/>
    <property type="match status" value="1"/>
</dbReference>
<accession>A0A0F7IID7</accession>
<keyword evidence="5" id="KW-0408">Iron</keyword>
<dbReference type="STRING" id="113653.GAH_00935"/>
<feature type="domain" description="Radical SAM core" evidence="8">
    <location>
        <begin position="1"/>
        <end position="213"/>
    </location>
</feature>
<dbReference type="PROSITE" id="PS51918">
    <property type="entry name" value="RADICAL_SAM"/>
    <property type="match status" value="1"/>
</dbReference>
<organism evidence="9 10">
    <name type="scientific">Geoglobus ahangari</name>
    <dbReference type="NCBI Taxonomy" id="113653"/>
    <lineage>
        <taxon>Archaea</taxon>
        <taxon>Methanobacteriati</taxon>
        <taxon>Methanobacteriota</taxon>
        <taxon>Archaeoglobi</taxon>
        <taxon>Archaeoglobales</taxon>
        <taxon>Archaeoglobaceae</taxon>
        <taxon>Geoglobus</taxon>
    </lineage>
</organism>
<evidence type="ECO:0000313" key="9">
    <source>
        <dbReference type="EMBL" id="AKG91738.1"/>
    </source>
</evidence>
<dbReference type="HOGENOM" id="CLU_009273_3_1_2"/>
<dbReference type="GO" id="GO:0046872">
    <property type="term" value="F:metal ion binding"/>
    <property type="evidence" value="ECO:0007669"/>
    <property type="project" value="UniProtKB-KW"/>
</dbReference>
<dbReference type="SFLD" id="SFLDG01386">
    <property type="entry name" value="main_SPASM_domain-containing"/>
    <property type="match status" value="1"/>
</dbReference>
<dbReference type="GO" id="GO:0016491">
    <property type="term" value="F:oxidoreductase activity"/>
    <property type="evidence" value="ECO:0007669"/>
    <property type="project" value="InterPro"/>
</dbReference>
<keyword evidence="10" id="KW-1185">Reference proteome</keyword>
<dbReference type="KEGG" id="gah:GAH_00935"/>
<evidence type="ECO:0000256" key="2">
    <source>
        <dbReference type="ARBA" id="ARBA00022485"/>
    </source>
</evidence>
<protein>
    <submittedName>
        <fullName evidence="9">Radical SAM superfamily</fullName>
    </submittedName>
</protein>
<dbReference type="OrthoDB" id="30736at2157"/>